<dbReference type="STRING" id="578458.D8QD49"/>
<protein>
    <submittedName>
        <fullName evidence="3">Uncharacterized protein</fullName>
    </submittedName>
</protein>
<dbReference type="InParanoid" id="D8QD49"/>
<evidence type="ECO:0000313" key="3">
    <source>
        <dbReference type="EMBL" id="EFI93613.1"/>
    </source>
</evidence>
<dbReference type="GeneID" id="9590165"/>
<dbReference type="RefSeq" id="XP_003028516.1">
    <property type="nucleotide sequence ID" value="XM_003028470.1"/>
</dbReference>
<dbReference type="Proteomes" id="UP000007431">
    <property type="component" value="Unassembled WGS sequence"/>
</dbReference>
<dbReference type="OrthoDB" id="2560085at2759"/>
<evidence type="ECO:0000313" key="4">
    <source>
        <dbReference type="Proteomes" id="UP000007431"/>
    </source>
</evidence>
<dbReference type="HOGENOM" id="CLU_101868_0_0_1"/>
<accession>D8QD49</accession>
<feature type="compositionally biased region" description="Polar residues" evidence="1">
    <location>
        <begin position="1"/>
        <end position="17"/>
    </location>
</feature>
<dbReference type="VEuPathDB" id="FungiDB:SCHCODRAFT_02637962"/>
<feature type="region of interest" description="Disordered" evidence="1">
    <location>
        <begin position="1"/>
        <end position="25"/>
    </location>
</feature>
<sequence>MSTSLKKNNASTTTSPVSEERVSSPRRTTPLRLPLLVSLFLSFVFGIVGLALAVDALEKSDDEKAAVKAAAPTGTTVKVDFTDILNAGIAVTVACGLTAALSLLSMIAIALPKLRSLPQRLVAPLFFFCATFIFASLVPFDVFYANRSAKVTAHIGSITVPPSVVQQIQQAAGLSPVYKDKLYLRVVAIVPWFAFLFALTSGALILLSRSKERRGDAEKL</sequence>
<feature type="transmembrane region" description="Helical" evidence="2">
    <location>
        <begin position="84"/>
        <end position="109"/>
    </location>
</feature>
<evidence type="ECO:0000256" key="2">
    <source>
        <dbReference type="SAM" id="Phobius"/>
    </source>
</evidence>
<feature type="transmembrane region" description="Helical" evidence="2">
    <location>
        <begin position="33"/>
        <end position="54"/>
    </location>
</feature>
<keyword evidence="4" id="KW-1185">Reference proteome</keyword>
<dbReference type="OMA" id="ILPWFAF"/>
<dbReference type="eggNOG" id="ENOG502SPWA">
    <property type="taxonomic scope" value="Eukaryota"/>
</dbReference>
<dbReference type="EMBL" id="GL377310">
    <property type="protein sequence ID" value="EFI93613.1"/>
    <property type="molecule type" value="Genomic_DNA"/>
</dbReference>
<keyword evidence="2" id="KW-0472">Membrane</keyword>
<name>D8QD49_SCHCM</name>
<feature type="transmembrane region" description="Helical" evidence="2">
    <location>
        <begin position="121"/>
        <end position="140"/>
    </location>
</feature>
<keyword evidence="2" id="KW-0812">Transmembrane</keyword>
<organism evidence="4">
    <name type="scientific">Schizophyllum commune (strain H4-8 / FGSC 9210)</name>
    <name type="common">Split gill fungus</name>
    <dbReference type="NCBI Taxonomy" id="578458"/>
    <lineage>
        <taxon>Eukaryota</taxon>
        <taxon>Fungi</taxon>
        <taxon>Dikarya</taxon>
        <taxon>Basidiomycota</taxon>
        <taxon>Agaricomycotina</taxon>
        <taxon>Agaricomycetes</taxon>
        <taxon>Agaricomycetidae</taxon>
        <taxon>Agaricales</taxon>
        <taxon>Schizophyllaceae</taxon>
        <taxon>Schizophyllum</taxon>
    </lineage>
</organism>
<evidence type="ECO:0000256" key="1">
    <source>
        <dbReference type="SAM" id="MobiDB-lite"/>
    </source>
</evidence>
<reference evidence="3 4" key="1">
    <citation type="journal article" date="2010" name="Nat. Biotechnol.">
        <title>Genome sequence of the model mushroom Schizophyllum commune.</title>
        <authorList>
            <person name="Ohm R.A."/>
            <person name="de Jong J.F."/>
            <person name="Lugones L.G."/>
            <person name="Aerts A."/>
            <person name="Kothe E."/>
            <person name="Stajich J.E."/>
            <person name="de Vries R.P."/>
            <person name="Record E."/>
            <person name="Levasseur A."/>
            <person name="Baker S.E."/>
            <person name="Bartholomew K.A."/>
            <person name="Coutinho P.M."/>
            <person name="Erdmann S."/>
            <person name="Fowler T.J."/>
            <person name="Gathman A.C."/>
            <person name="Lombard V."/>
            <person name="Henrissat B."/>
            <person name="Knabe N."/>
            <person name="Kuees U."/>
            <person name="Lilly W.W."/>
            <person name="Lindquist E."/>
            <person name="Lucas S."/>
            <person name="Magnuson J.K."/>
            <person name="Piumi F."/>
            <person name="Raudaskoski M."/>
            <person name="Salamov A."/>
            <person name="Schmutz J."/>
            <person name="Schwarze F.W.M.R."/>
            <person name="vanKuyk P.A."/>
            <person name="Horton J.S."/>
            <person name="Grigoriev I.V."/>
            <person name="Woesten H.A.B."/>
        </authorList>
    </citation>
    <scope>NUCLEOTIDE SEQUENCE [LARGE SCALE GENOMIC DNA]</scope>
    <source>
        <strain evidence="4">H4-8 / FGSC 9210</strain>
    </source>
</reference>
<feature type="transmembrane region" description="Helical" evidence="2">
    <location>
        <begin position="182"/>
        <end position="207"/>
    </location>
</feature>
<keyword evidence="2" id="KW-1133">Transmembrane helix</keyword>
<dbReference type="KEGG" id="scm:SCHCO_02637962"/>
<dbReference type="AlphaFoldDB" id="D8QD49"/>
<proteinExistence type="predicted"/>
<gene>
    <name evidence="3" type="ORF">SCHCODRAFT_85820</name>
</gene>